<organism evidence="2 3">
    <name type="scientific">Chrysochromulina tobinii</name>
    <dbReference type="NCBI Taxonomy" id="1460289"/>
    <lineage>
        <taxon>Eukaryota</taxon>
        <taxon>Haptista</taxon>
        <taxon>Haptophyta</taxon>
        <taxon>Prymnesiophyceae</taxon>
        <taxon>Prymnesiales</taxon>
        <taxon>Chrysochromulinaceae</taxon>
        <taxon>Chrysochromulina</taxon>
    </lineage>
</organism>
<reference evidence="3" key="1">
    <citation type="journal article" date="2015" name="PLoS Genet.">
        <title>Genome Sequence and Transcriptome Analyses of Chrysochromulina tobin: Metabolic Tools for Enhanced Algal Fitness in the Prominent Order Prymnesiales (Haptophyceae).</title>
        <authorList>
            <person name="Hovde B.T."/>
            <person name="Deodato C.R."/>
            <person name="Hunsperger H.M."/>
            <person name="Ryken S.A."/>
            <person name="Yost W."/>
            <person name="Jha R.K."/>
            <person name="Patterson J."/>
            <person name="Monnat R.J. Jr."/>
            <person name="Barlow S.B."/>
            <person name="Starkenburg S.R."/>
            <person name="Cattolico R.A."/>
        </authorList>
    </citation>
    <scope>NUCLEOTIDE SEQUENCE</scope>
    <source>
        <strain evidence="3">CCMP291</strain>
    </source>
</reference>
<evidence type="ECO:0000313" key="2">
    <source>
        <dbReference type="EMBL" id="KOO21419.1"/>
    </source>
</evidence>
<gene>
    <name evidence="2" type="ORF">Ctob_000363</name>
</gene>
<dbReference type="OrthoDB" id="2272012at2759"/>
<accession>A0A0M0J4A5</accession>
<comment type="caution">
    <text evidence="2">The sequence shown here is derived from an EMBL/GenBank/DDBJ whole genome shotgun (WGS) entry which is preliminary data.</text>
</comment>
<dbReference type="Pfam" id="PF00595">
    <property type="entry name" value="PDZ"/>
    <property type="match status" value="1"/>
</dbReference>
<dbReference type="InterPro" id="IPR001478">
    <property type="entry name" value="PDZ"/>
</dbReference>
<dbReference type="PROSITE" id="PS50106">
    <property type="entry name" value="PDZ"/>
    <property type="match status" value="1"/>
</dbReference>
<dbReference type="Gene3D" id="2.30.42.10">
    <property type="match status" value="1"/>
</dbReference>
<proteinExistence type="predicted"/>
<dbReference type="Proteomes" id="UP000037460">
    <property type="component" value="Unassembled WGS sequence"/>
</dbReference>
<evidence type="ECO:0000259" key="1">
    <source>
        <dbReference type="PROSITE" id="PS50106"/>
    </source>
</evidence>
<name>A0A0M0J4A5_9EUKA</name>
<dbReference type="CDD" id="cd00136">
    <property type="entry name" value="PDZ_canonical"/>
    <property type="match status" value="1"/>
</dbReference>
<keyword evidence="3" id="KW-1185">Reference proteome</keyword>
<dbReference type="SMART" id="SM00228">
    <property type="entry name" value="PDZ"/>
    <property type="match status" value="1"/>
</dbReference>
<sequence length="114" mass="11757">MEVSEGPVGIVWGDVPPPFSDPSLGGAVGVFVFSLKPGGRAERAGVLVGDVLVRINGKAVAEGSHEQASREISRCVKAKETISLTVLASSVREVFERRDGRIGITCAPVGISGG</sequence>
<dbReference type="SUPFAM" id="SSF50156">
    <property type="entry name" value="PDZ domain-like"/>
    <property type="match status" value="1"/>
</dbReference>
<dbReference type="AlphaFoldDB" id="A0A0M0J4A5"/>
<dbReference type="EMBL" id="JWZX01003364">
    <property type="protein sequence ID" value="KOO21419.1"/>
    <property type="molecule type" value="Genomic_DNA"/>
</dbReference>
<evidence type="ECO:0000313" key="3">
    <source>
        <dbReference type="Proteomes" id="UP000037460"/>
    </source>
</evidence>
<dbReference type="InterPro" id="IPR036034">
    <property type="entry name" value="PDZ_sf"/>
</dbReference>
<protein>
    <recommendedName>
        <fullName evidence="1">PDZ domain-containing protein</fullName>
    </recommendedName>
</protein>
<feature type="domain" description="PDZ" evidence="1">
    <location>
        <begin position="1"/>
        <end position="72"/>
    </location>
</feature>